<gene>
    <name evidence="1" type="ORF">LCGC14_0313610</name>
</gene>
<evidence type="ECO:0000313" key="1">
    <source>
        <dbReference type="EMBL" id="KKN82094.1"/>
    </source>
</evidence>
<dbReference type="EMBL" id="LAZR01000206">
    <property type="protein sequence ID" value="KKN82094.1"/>
    <property type="molecule type" value="Genomic_DNA"/>
</dbReference>
<name>A0A0F9TRX4_9ZZZZ</name>
<dbReference type="AlphaFoldDB" id="A0A0F9TRX4"/>
<proteinExistence type="predicted"/>
<reference evidence="1" key="1">
    <citation type="journal article" date="2015" name="Nature">
        <title>Complex archaea that bridge the gap between prokaryotes and eukaryotes.</title>
        <authorList>
            <person name="Spang A."/>
            <person name="Saw J.H."/>
            <person name="Jorgensen S.L."/>
            <person name="Zaremba-Niedzwiedzka K."/>
            <person name="Martijn J."/>
            <person name="Lind A.E."/>
            <person name="van Eijk R."/>
            <person name="Schleper C."/>
            <person name="Guy L."/>
            <person name="Ettema T.J."/>
        </authorList>
    </citation>
    <scope>NUCLEOTIDE SEQUENCE</scope>
</reference>
<protein>
    <submittedName>
        <fullName evidence="1">Uncharacterized protein</fullName>
    </submittedName>
</protein>
<sequence length="209" mass="23090">MMHPCSPTFQSFSLANAASPTSIWLKVSVSLIKRMALTTMSTWPFIPCPLSLSITCANTAVSITTPCIVGIGCVERMASEAVPLPSVPSRRSFTSENIHSHRNHFKMTRIDAVAHATEVINSQTHGDVFPVQLIGKTMSGNIPALMPEDSVAIRIMSAYPDPAGICDPHLRPKTWKQRQRRTWRIPSTDTFAFHISNYRTSILKVNGRS</sequence>
<accession>A0A0F9TRX4</accession>
<organism evidence="1">
    <name type="scientific">marine sediment metagenome</name>
    <dbReference type="NCBI Taxonomy" id="412755"/>
    <lineage>
        <taxon>unclassified sequences</taxon>
        <taxon>metagenomes</taxon>
        <taxon>ecological metagenomes</taxon>
    </lineage>
</organism>
<comment type="caution">
    <text evidence="1">The sequence shown here is derived from an EMBL/GenBank/DDBJ whole genome shotgun (WGS) entry which is preliminary data.</text>
</comment>